<dbReference type="Proteomes" id="UP000011778">
    <property type="component" value="Unassembled WGS sequence"/>
</dbReference>
<dbReference type="EMBL" id="AFMD02000078">
    <property type="protein sequence ID" value="EMG23699.1"/>
    <property type="molecule type" value="Genomic_DNA"/>
</dbReference>
<gene>
    <name evidence="1" type="ORF">LEP1GSC150_4556</name>
</gene>
<evidence type="ECO:0000313" key="1">
    <source>
        <dbReference type="EMBL" id="EMG23699.1"/>
    </source>
</evidence>
<protein>
    <submittedName>
        <fullName evidence="1">Uncharacterized protein</fullName>
    </submittedName>
</protein>
<dbReference type="AlphaFoldDB" id="M3HHA3"/>
<proteinExistence type="predicted"/>
<sequence>MSCTEYKTFPNVSRAKELLINFQQKDFFGTKTPGLFLLS</sequence>
<reference evidence="1 2" key="1">
    <citation type="submission" date="2013-02" db="EMBL/GenBank/DDBJ databases">
        <authorList>
            <person name="Harkins D.M."/>
            <person name="Durkin A.S."/>
            <person name="Brinkac L.M."/>
            <person name="Haft D.H."/>
            <person name="Selengut J.D."/>
            <person name="Sanka R."/>
            <person name="DePew J."/>
            <person name="Purushe J."/>
            <person name="Tulsiani S.M."/>
            <person name="Graham G.C."/>
            <person name="Burns M.-A."/>
            <person name="Dohnt M.F."/>
            <person name="Smythe L.D."/>
            <person name="McKay D.B."/>
            <person name="Craig S.B."/>
            <person name="Vinetz J.M."/>
            <person name="Sutton G.G."/>
            <person name="Nierman W.C."/>
            <person name="Fouts D.E."/>
        </authorList>
    </citation>
    <scope>NUCLEOTIDE SEQUENCE [LARGE SCALE GENOMIC DNA]</scope>
    <source>
        <strain evidence="1 2">LT2050</strain>
    </source>
</reference>
<accession>M3HHA3</accession>
<comment type="caution">
    <text evidence="1">The sequence shown here is derived from an EMBL/GenBank/DDBJ whole genome shotgun (WGS) entry which is preliminary data.</text>
</comment>
<name>M3HHA3_LEPIT</name>
<evidence type="ECO:0000313" key="2">
    <source>
        <dbReference type="Proteomes" id="UP000011778"/>
    </source>
</evidence>
<organism evidence="1 2">
    <name type="scientific">Leptospira interrogans serovar Copenhageni str. LT2050</name>
    <dbReference type="NCBI Taxonomy" id="1001598"/>
    <lineage>
        <taxon>Bacteria</taxon>
        <taxon>Pseudomonadati</taxon>
        <taxon>Spirochaetota</taxon>
        <taxon>Spirochaetia</taxon>
        <taxon>Leptospirales</taxon>
        <taxon>Leptospiraceae</taxon>
        <taxon>Leptospira</taxon>
    </lineage>
</organism>